<evidence type="ECO:0000256" key="8">
    <source>
        <dbReference type="RuleBase" id="RU363032"/>
    </source>
</evidence>
<keyword evidence="3" id="KW-1003">Cell membrane</keyword>
<dbReference type="InterPro" id="IPR000515">
    <property type="entry name" value="MetI-like"/>
</dbReference>
<keyword evidence="5 8" id="KW-0812">Transmembrane</keyword>
<feature type="domain" description="ABC transmembrane type-1" evidence="10">
    <location>
        <begin position="41"/>
        <end position="230"/>
    </location>
</feature>
<evidence type="ECO:0000256" key="6">
    <source>
        <dbReference type="ARBA" id="ARBA00022989"/>
    </source>
</evidence>
<evidence type="ECO:0000313" key="11">
    <source>
        <dbReference type="EMBL" id="KUG58362.1"/>
    </source>
</evidence>
<organism evidence="11 12">
    <name type="scientific">Serinicoccus chungangensis</name>
    <dbReference type="NCBI Taxonomy" id="767452"/>
    <lineage>
        <taxon>Bacteria</taxon>
        <taxon>Bacillati</taxon>
        <taxon>Actinomycetota</taxon>
        <taxon>Actinomycetes</taxon>
        <taxon>Micrococcales</taxon>
        <taxon>Ornithinimicrobiaceae</taxon>
        <taxon>Serinicoccus</taxon>
    </lineage>
</organism>
<evidence type="ECO:0000256" key="2">
    <source>
        <dbReference type="ARBA" id="ARBA00022448"/>
    </source>
</evidence>
<dbReference type="Gene3D" id="1.10.3720.10">
    <property type="entry name" value="MetI-like"/>
    <property type="match status" value="2"/>
</dbReference>
<feature type="transmembrane region" description="Helical" evidence="8">
    <location>
        <begin position="417"/>
        <end position="442"/>
    </location>
</feature>
<protein>
    <submittedName>
        <fullName evidence="11">Iron ABC transporter permease</fullName>
    </submittedName>
</protein>
<dbReference type="SUPFAM" id="SSF161098">
    <property type="entry name" value="MetI-like"/>
    <property type="match status" value="2"/>
</dbReference>
<feature type="transmembrane region" description="Helical" evidence="8">
    <location>
        <begin position="111"/>
        <end position="131"/>
    </location>
</feature>
<gene>
    <name evidence="11" type="ORF">AVL62_10615</name>
</gene>
<proteinExistence type="inferred from homology"/>
<feature type="compositionally biased region" description="Basic residues" evidence="9">
    <location>
        <begin position="505"/>
        <end position="514"/>
    </location>
</feature>
<reference evidence="11 12" key="1">
    <citation type="submission" date="2015-12" db="EMBL/GenBank/DDBJ databases">
        <title>Serinicoccus chungangenesis strain CD08_5 genome sequencing and assembly.</title>
        <authorList>
            <person name="Chander A.M."/>
            <person name="Kaur G."/>
            <person name="Nair G.R."/>
            <person name="Dhawan D.K."/>
            <person name="Kochhar R.K."/>
            <person name="Mayilraj S."/>
            <person name="Bhadada S.K."/>
        </authorList>
    </citation>
    <scope>NUCLEOTIDE SEQUENCE [LARGE SCALE GENOMIC DNA]</scope>
    <source>
        <strain evidence="11 12">CD08_5</strain>
    </source>
</reference>
<comment type="similarity">
    <text evidence="8">Belongs to the binding-protein-dependent transport system permease family.</text>
</comment>
<feature type="region of interest" description="Disordered" evidence="9">
    <location>
        <begin position="504"/>
        <end position="528"/>
    </location>
</feature>
<feature type="transmembrane region" description="Helical" evidence="8">
    <location>
        <begin position="170"/>
        <end position="192"/>
    </location>
</feature>
<accession>A0A0W8IEK2</accession>
<dbReference type="AlphaFoldDB" id="A0A0W8IEK2"/>
<name>A0A0W8IEK2_9MICO</name>
<feature type="transmembrane region" description="Helical" evidence="8">
    <location>
        <begin position="342"/>
        <end position="367"/>
    </location>
</feature>
<feature type="transmembrane region" description="Helical" evidence="8">
    <location>
        <begin position="47"/>
        <end position="66"/>
    </location>
</feature>
<dbReference type="GO" id="GO:0005886">
    <property type="term" value="C:plasma membrane"/>
    <property type="evidence" value="ECO:0007669"/>
    <property type="project" value="UniProtKB-SubCell"/>
</dbReference>
<feature type="transmembrane region" description="Helical" evidence="8">
    <location>
        <begin position="475"/>
        <end position="494"/>
    </location>
</feature>
<dbReference type="RefSeq" id="WP_058890039.1">
    <property type="nucleotide sequence ID" value="NZ_LQBL01000003.1"/>
</dbReference>
<evidence type="ECO:0000256" key="5">
    <source>
        <dbReference type="ARBA" id="ARBA00022692"/>
    </source>
</evidence>
<dbReference type="PROSITE" id="PS50928">
    <property type="entry name" value="ABC_TM1"/>
    <property type="match status" value="2"/>
</dbReference>
<evidence type="ECO:0000256" key="1">
    <source>
        <dbReference type="ARBA" id="ARBA00004429"/>
    </source>
</evidence>
<feature type="transmembrane region" description="Helical" evidence="8">
    <location>
        <begin position="307"/>
        <end position="330"/>
    </location>
</feature>
<dbReference type="CDD" id="cd06261">
    <property type="entry name" value="TM_PBP2"/>
    <property type="match status" value="2"/>
</dbReference>
<dbReference type="STRING" id="767452.AVL62_10615"/>
<comment type="subcellular location">
    <subcellularLocation>
        <location evidence="1">Cell inner membrane</location>
        <topology evidence="1">Multi-pass membrane protein</topology>
    </subcellularLocation>
    <subcellularLocation>
        <location evidence="8">Cell membrane</location>
        <topology evidence="8">Multi-pass membrane protein</topology>
    </subcellularLocation>
</comment>
<feature type="transmembrane region" description="Helical" evidence="8">
    <location>
        <begin position="266"/>
        <end position="287"/>
    </location>
</feature>
<evidence type="ECO:0000256" key="7">
    <source>
        <dbReference type="ARBA" id="ARBA00023136"/>
    </source>
</evidence>
<keyword evidence="4" id="KW-0997">Cell inner membrane</keyword>
<dbReference type="EMBL" id="LQBL01000003">
    <property type="protein sequence ID" value="KUG58362.1"/>
    <property type="molecule type" value="Genomic_DNA"/>
</dbReference>
<evidence type="ECO:0000313" key="12">
    <source>
        <dbReference type="Proteomes" id="UP000054837"/>
    </source>
</evidence>
<dbReference type="Proteomes" id="UP000054837">
    <property type="component" value="Unassembled WGS sequence"/>
</dbReference>
<evidence type="ECO:0000256" key="3">
    <source>
        <dbReference type="ARBA" id="ARBA00022475"/>
    </source>
</evidence>
<dbReference type="GO" id="GO:0055085">
    <property type="term" value="P:transmembrane transport"/>
    <property type="evidence" value="ECO:0007669"/>
    <property type="project" value="InterPro"/>
</dbReference>
<feature type="transmembrane region" description="Helical" evidence="8">
    <location>
        <begin position="78"/>
        <end position="99"/>
    </location>
</feature>
<keyword evidence="12" id="KW-1185">Reference proteome</keyword>
<dbReference type="PANTHER" id="PTHR43357">
    <property type="entry name" value="INNER MEMBRANE ABC TRANSPORTER PERMEASE PROTEIN YDCV"/>
    <property type="match status" value="1"/>
</dbReference>
<keyword evidence="6 8" id="KW-1133">Transmembrane helix</keyword>
<keyword evidence="7 8" id="KW-0472">Membrane</keyword>
<evidence type="ECO:0000259" key="10">
    <source>
        <dbReference type="PROSITE" id="PS50928"/>
    </source>
</evidence>
<keyword evidence="2 8" id="KW-0813">Transport</keyword>
<feature type="transmembrane region" description="Helical" evidence="8">
    <location>
        <begin position="212"/>
        <end position="231"/>
    </location>
</feature>
<dbReference type="Pfam" id="PF00528">
    <property type="entry name" value="BPD_transp_1"/>
    <property type="match status" value="2"/>
</dbReference>
<dbReference type="InterPro" id="IPR035906">
    <property type="entry name" value="MetI-like_sf"/>
</dbReference>
<feature type="transmembrane region" description="Helical" evidence="8">
    <location>
        <begin position="373"/>
        <end position="396"/>
    </location>
</feature>
<comment type="caution">
    <text evidence="11">The sequence shown here is derived from an EMBL/GenBank/DDBJ whole genome shotgun (WGS) entry which is preliminary data.</text>
</comment>
<evidence type="ECO:0000256" key="9">
    <source>
        <dbReference type="SAM" id="MobiDB-lite"/>
    </source>
</evidence>
<evidence type="ECO:0000256" key="4">
    <source>
        <dbReference type="ARBA" id="ARBA00022519"/>
    </source>
</evidence>
<dbReference type="PANTHER" id="PTHR43357:SF3">
    <property type="entry name" value="FE(3+)-TRANSPORT SYSTEM PERMEASE PROTEIN FBPB 2"/>
    <property type="match status" value="1"/>
</dbReference>
<sequence length="528" mass="54295">MALAATAVALLPLGYLLLRTAEGGLPAWWATVATERVARLATTSLLLAVVVTLACLVIGVGSAWLVTRSNAPGRAPLAVLLALPLAVPSYVAAFTWVSVSDLWSADPGARFEGFGAAALVLTLYTYPYVYLPVAAALARVDPSQEEVARSLGYGPWRTLTTVTLPQVRPAIAGGGLLAALYVLADFGAVSILRLDTFTRAIFTALSSGFNRSLALTLATVLVLLTLAILGAEGRTRRAGARFSTAAVSRPAPALDLGPWRLVGTGALALVVLTALGVPALSLARWIAAGSSAGQAWDRIGGAAWGSLSASLLGALLTVALALPVGLLAARHPGRLSALLERAAYLAHALPGVVVGLSLVFFGVTVALPLYQTTWLLALAYASLFLPLAVASVASAAAQAPVSLEEAAQSLGTSPARVFSRVTLPLTLPGIGAGAALVFLTAMKELPATLLLRPTGMETLATRLWSATGIGRYAEAAPYALLLVALAAVPTWVVVRRTGIVPAGATRRRPKRAAHRPADPAAVEPVVSP</sequence>
<feature type="domain" description="ABC transmembrane type-1" evidence="10">
    <location>
        <begin position="303"/>
        <end position="493"/>
    </location>
</feature>